<feature type="region of interest" description="Disordered" evidence="1">
    <location>
        <begin position="153"/>
        <end position="191"/>
    </location>
</feature>
<dbReference type="OrthoDB" id="5414836at2759"/>
<keyword evidence="2" id="KW-1133">Transmembrane helix</keyword>
<keyword evidence="2" id="KW-0812">Transmembrane</keyword>
<keyword evidence="2" id="KW-0472">Membrane</keyword>
<accession>A0A553HWH3</accession>
<evidence type="ECO:0000256" key="2">
    <source>
        <dbReference type="SAM" id="Phobius"/>
    </source>
</evidence>
<feature type="region of interest" description="Disordered" evidence="1">
    <location>
        <begin position="230"/>
        <end position="273"/>
    </location>
</feature>
<dbReference type="PANTHER" id="PTHR38122:SF1">
    <property type="entry name" value="GLYCOPROTEIN X"/>
    <property type="match status" value="1"/>
</dbReference>
<keyword evidence="4" id="KW-1185">Reference proteome</keyword>
<proteinExistence type="predicted"/>
<dbReference type="AlphaFoldDB" id="A0A553HWH3"/>
<comment type="caution">
    <text evidence="3">The sequence shown here is derived from an EMBL/GenBank/DDBJ whole genome shotgun (WGS) entry which is preliminary data.</text>
</comment>
<evidence type="ECO:0000313" key="3">
    <source>
        <dbReference type="EMBL" id="TRX92296.1"/>
    </source>
</evidence>
<protein>
    <submittedName>
        <fullName evidence="3">Uncharacterized protein</fullName>
    </submittedName>
</protein>
<sequence>MRSSREAVRGIQWLQPRGLTAPAACYDPCNNASLEAQSIGKIPELCAPDSAFFRYYDSCASCIDASDSGQETTKDYLDSTFGEWIDYCNGSAPAVSPISTLSGVEHTVTILYTTTIDGQKTVTFFAPIPDTTVITIETTQDGHSTVWTSTKTFTHLPSEGSTSGPHNSSSSTATQETSEATTTSPTDIAESKSIPRNRTWVAGPVVGGVAGIVILLVVAWVVLRAKRNRNGKKHHELHGESAIKSELEVKLRPQELDGREQKRQPVELPGNVS</sequence>
<feature type="compositionally biased region" description="Low complexity" evidence="1">
    <location>
        <begin position="158"/>
        <end position="184"/>
    </location>
</feature>
<name>A0A553HWH3_9PEZI</name>
<gene>
    <name evidence="3" type="ORF">FHL15_006911</name>
</gene>
<reference evidence="4" key="1">
    <citation type="submission" date="2019-06" db="EMBL/GenBank/DDBJ databases">
        <title>Draft genome sequence of the griseofulvin-producing fungus Xylaria cubensis strain G536.</title>
        <authorList>
            <person name="Mead M.E."/>
            <person name="Raja H.A."/>
            <person name="Steenwyk J.L."/>
            <person name="Knowles S.L."/>
            <person name="Oberlies N.H."/>
            <person name="Rokas A."/>
        </authorList>
    </citation>
    <scope>NUCLEOTIDE SEQUENCE [LARGE SCALE GENOMIC DNA]</scope>
    <source>
        <strain evidence="4">G536</strain>
    </source>
</reference>
<feature type="transmembrane region" description="Helical" evidence="2">
    <location>
        <begin position="200"/>
        <end position="223"/>
    </location>
</feature>
<dbReference type="Proteomes" id="UP000319160">
    <property type="component" value="Unassembled WGS sequence"/>
</dbReference>
<feature type="compositionally biased region" description="Basic and acidic residues" evidence="1">
    <location>
        <begin position="237"/>
        <end position="265"/>
    </location>
</feature>
<evidence type="ECO:0000256" key="1">
    <source>
        <dbReference type="SAM" id="MobiDB-lite"/>
    </source>
</evidence>
<evidence type="ECO:0000313" key="4">
    <source>
        <dbReference type="Proteomes" id="UP000319160"/>
    </source>
</evidence>
<dbReference type="STRING" id="2512241.A0A553HWH3"/>
<dbReference type="PANTHER" id="PTHR38122">
    <property type="entry name" value="GLYCOPROTEIN X"/>
    <property type="match status" value="1"/>
</dbReference>
<dbReference type="EMBL" id="VFLP01000038">
    <property type="protein sequence ID" value="TRX92296.1"/>
    <property type="molecule type" value="Genomic_DNA"/>
</dbReference>
<organism evidence="3 4">
    <name type="scientific">Xylaria flabelliformis</name>
    <dbReference type="NCBI Taxonomy" id="2512241"/>
    <lineage>
        <taxon>Eukaryota</taxon>
        <taxon>Fungi</taxon>
        <taxon>Dikarya</taxon>
        <taxon>Ascomycota</taxon>
        <taxon>Pezizomycotina</taxon>
        <taxon>Sordariomycetes</taxon>
        <taxon>Xylariomycetidae</taxon>
        <taxon>Xylariales</taxon>
        <taxon>Xylariaceae</taxon>
        <taxon>Xylaria</taxon>
    </lineage>
</organism>